<dbReference type="AlphaFoldDB" id="A0A7C4TGP2"/>
<dbReference type="EMBL" id="DTGZ01000032">
    <property type="protein sequence ID" value="HGV97001.1"/>
    <property type="molecule type" value="Genomic_DNA"/>
</dbReference>
<name>A0A7C4TGP2_UNCW3</name>
<evidence type="ECO:0000313" key="1">
    <source>
        <dbReference type="EMBL" id="HGV97001.1"/>
    </source>
</evidence>
<organism evidence="1">
    <name type="scientific">candidate division WOR-3 bacterium</name>
    <dbReference type="NCBI Taxonomy" id="2052148"/>
    <lineage>
        <taxon>Bacteria</taxon>
        <taxon>Bacteria division WOR-3</taxon>
    </lineage>
</organism>
<protein>
    <recommendedName>
        <fullName evidence="2">DUF2007 domain-containing protein</fullName>
    </recommendedName>
</protein>
<gene>
    <name evidence="1" type="ORF">ENV60_01740</name>
</gene>
<comment type="caution">
    <text evidence="1">The sequence shown here is derived from an EMBL/GenBank/DDBJ whole genome shotgun (WGS) entry which is preliminary data.</text>
</comment>
<proteinExistence type="predicted"/>
<reference evidence="1" key="1">
    <citation type="journal article" date="2020" name="mSystems">
        <title>Genome- and Community-Level Interaction Insights into Carbon Utilization and Element Cycling Functions of Hydrothermarchaeota in Hydrothermal Sediment.</title>
        <authorList>
            <person name="Zhou Z."/>
            <person name="Liu Y."/>
            <person name="Xu W."/>
            <person name="Pan J."/>
            <person name="Luo Z.H."/>
            <person name="Li M."/>
        </authorList>
    </citation>
    <scope>NUCLEOTIDE SEQUENCE [LARGE SCALE GENOMIC DNA]</scope>
    <source>
        <strain evidence="1">SpSt-774</strain>
    </source>
</reference>
<accession>A0A7C4TGP2</accession>
<evidence type="ECO:0008006" key="2">
    <source>
        <dbReference type="Google" id="ProtNLM"/>
    </source>
</evidence>
<sequence length="79" mass="9224">MLKKVFVAQDEFTAITIREMLKSRNIESIIKRYETTWLDGLPKIMEGGWGEILVEEKDFPLAEEYINEFLESSPHIDSC</sequence>